<protein>
    <submittedName>
        <fullName evidence="1">Uncharacterized protein</fullName>
    </submittedName>
</protein>
<accession>A0A835LWL4</accession>
<dbReference type="OrthoDB" id="6253837at2759"/>
<dbReference type="AlphaFoldDB" id="A0A835LWL4"/>
<gene>
    <name evidence="1" type="ORF">IFM89_038143</name>
</gene>
<name>A0A835LWL4_9MAGN</name>
<reference evidence="1 2" key="1">
    <citation type="submission" date="2020-10" db="EMBL/GenBank/DDBJ databases">
        <title>The Coptis chinensis genome and diversification of protoberbering-type alkaloids.</title>
        <authorList>
            <person name="Wang B."/>
            <person name="Shu S."/>
            <person name="Song C."/>
            <person name="Liu Y."/>
        </authorList>
    </citation>
    <scope>NUCLEOTIDE SEQUENCE [LARGE SCALE GENOMIC DNA]</scope>
    <source>
        <strain evidence="1">HL-2020</strain>
        <tissue evidence="1">Leaf</tissue>
    </source>
</reference>
<comment type="caution">
    <text evidence="1">The sequence shown here is derived from an EMBL/GenBank/DDBJ whole genome shotgun (WGS) entry which is preliminary data.</text>
</comment>
<sequence>TDAQKQCTAEEVAREFAQEQEFFQQSALISKKEKEKIEVMKVVSFMYVRPPCYNTKIALQSSKMREEEWTESVILNPLLMATGRLHQWQQNQPPVWTVSRASPGKKKLMAKDVFGHALPREEEFEVLKSAPHLETGLPARSKPFGVEARNVKCLRCGNFGSPKW</sequence>
<proteinExistence type="predicted"/>
<dbReference type="GO" id="GO:0003714">
    <property type="term" value="F:transcription corepressor activity"/>
    <property type="evidence" value="ECO:0007669"/>
    <property type="project" value="InterPro"/>
</dbReference>
<dbReference type="InterPro" id="IPR040014">
    <property type="entry name" value="CIR1"/>
</dbReference>
<dbReference type="Proteomes" id="UP000631114">
    <property type="component" value="Unassembled WGS sequence"/>
</dbReference>
<dbReference type="PANTHER" id="PTHR13151:SF2">
    <property type="entry name" value="COREPRESSOR INTERACTING WITH RBPJ 1"/>
    <property type="match status" value="1"/>
</dbReference>
<evidence type="ECO:0000313" key="1">
    <source>
        <dbReference type="EMBL" id="KAF9607672.1"/>
    </source>
</evidence>
<dbReference type="GO" id="GO:0005634">
    <property type="term" value="C:nucleus"/>
    <property type="evidence" value="ECO:0007669"/>
    <property type="project" value="TreeGrafter"/>
</dbReference>
<keyword evidence="2" id="KW-1185">Reference proteome</keyword>
<dbReference type="PANTHER" id="PTHR13151">
    <property type="entry name" value="CBF1 INTERACTING COREPRESSOR CIR"/>
    <property type="match status" value="1"/>
</dbReference>
<organism evidence="1 2">
    <name type="scientific">Coptis chinensis</name>
    <dbReference type="NCBI Taxonomy" id="261450"/>
    <lineage>
        <taxon>Eukaryota</taxon>
        <taxon>Viridiplantae</taxon>
        <taxon>Streptophyta</taxon>
        <taxon>Embryophyta</taxon>
        <taxon>Tracheophyta</taxon>
        <taxon>Spermatophyta</taxon>
        <taxon>Magnoliopsida</taxon>
        <taxon>Ranunculales</taxon>
        <taxon>Ranunculaceae</taxon>
        <taxon>Coptidoideae</taxon>
        <taxon>Coptis</taxon>
    </lineage>
</organism>
<evidence type="ECO:0000313" key="2">
    <source>
        <dbReference type="Proteomes" id="UP000631114"/>
    </source>
</evidence>
<dbReference type="EMBL" id="JADFTS010000005">
    <property type="protein sequence ID" value="KAF9607672.1"/>
    <property type="molecule type" value="Genomic_DNA"/>
</dbReference>
<feature type="non-terminal residue" evidence="1">
    <location>
        <position position="164"/>
    </location>
</feature>